<dbReference type="STRING" id="402676.B6K5Q2"/>
<dbReference type="FunFam" id="3.40.50.720:FF:000047">
    <property type="entry name" value="NADP-dependent L-serine/L-allo-threonine dehydrogenase"/>
    <property type="match status" value="1"/>
</dbReference>
<evidence type="ECO:0000256" key="2">
    <source>
        <dbReference type="ARBA" id="ARBA00022857"/>
    </source>
</evidence>
<gene>
    <name evidence="5" type="ORF">SJAG_04027</name>
</gene>
<dbReference type="Pfam" id="PF00106">
    <property type="entry name" value="adh_short"/>
    <property type="match status" value="1"/>
</dbReference>
<proteinExistence type="inferred from homology"/>
<dbReference type="InterPro" id="IPR036291">
    <property type="entry name" value="NAD(P)-bd_dom_sf"/>
</dbReference>
<accession>B6K5Q2</accession>
<dbReference type="JaponicusDB" id="SJAG_04027"/>
<evidence type="ECO:0000256" key="4">
    <source>
        <dbReference type="RuleBase" id="RU000363"/>
    </source>
</evidence>
<dbReference type="PRINTS" id="PR00080">
    <property type="entry name" value="SDRFAMILY"/>
</dbReference>
<keyword evidence="6" id="KW-1185">Reference proteome</keyword>
<dbReference type="OMA" id="MGTDNIP"/>
<protein>
    <submittedName>
        <fullName evidence="5">Short chain dehydrogenase</fullName>
    </submittedName>
</protein>
<evidence type="ECO:0000313" key="6">
    <source>
        <dbReference type="Proteomes" id="UP000001744"/>
    </source>
</evidence>
<dbReference type="PANTHER" id="PTHR42901:SF1">
    <property type="entry name" value="ALCOHOL DEHYDROGENASE"/>
    <property type="match status" value="1"/>
</dbReference>
<dbReference type="EMBL" id="KE651167">
    <property type="protein sequence ID" value="EEB08856.1"/>
    <property type="molecule type" value="Genomic_DNA"/>
</dbReference>
<dbReference type="InterPro" id="IPR020904">
    <property type="entry name" value="Sc_DH/Rdtase_CS"/>
</dbReference>
<keyword evidence="3" id="KW-0560">Oxidoreductase</keyword>
<dbReference type="PANTHER" id="PTHR42901">
    <property type="entry name" value="ALCOHOL DEHYDROGENASE"/>
    <property type="match status" value="1"/>
</dbReference>
<organism evidence="5 6">
    <name type="scientific">Schizosaccharomyces japonicus (strain yFS275 / FY16936)</name>
    <name type="common">Fission yeast</name>
    <dbReference type="NCBI Taxonomy" id="402676"/>
    <lineage>
        <taxon>Eukaryota</taxon>
        <taxon>Fungi</taxon>
        <taxon>Dikarya</taxon>
        <taxon>Ascomycota</taxon>
        <taxon>Taphrinomycotina</taxon>
        <taxon>Schizosaccharomycetes</taxon>
        <taxon>Schizosaccharomycetales</taxon>
        <taxon>Schizosaccharomycetaceae</taxon>
        <taxon>Schizosaccharomyces</taxon>
    </lineage>
</organism>
<comment type="similarity">
    <text evidence="1 4">Belongs to the short-chain dehydrogenases/reductases (SDR) family.</text>
</comment>
<dbReference type="VEuPathDB" id="FungiDB:SJAG_04027"/>
<dbReference type="eggNOG" id="KOG1205">
    <property type="taxonomic scope" value="Eukaryota"/>
</dbReference>
<evidence type="ECO:0000256" key="3">
    <source>
        <dbReference type="ARBA" id="ARBA00023002"/>
    </source>
</evidence>
<name>B6K5Q2_SCHJY</name>
<dbReference type="GO" id="GO:0016491">
    <property type="term" value="F:oxidoreductase activity"/>
    <property type="evidence" value="ECO:0000318"/>
    <property type="project" value="GO_Central"/>
</dbReference>
<dbReference type="AlphaFoldDB" id="B6K5Q2"/>
<dbReference type="RefSeq" id="XP_002175149.1">
    <property type="nucleotide sequence ID" value="XM_002175113.2"/>
</dbReference>
<dbReference type="HOGENOM" id="CLU_010194_2_10_1"/>
<evidence type="ECO:0000313" key="5">
    <source>
        <dbReference type="EMBL" id="EEB08856.1"/>
    </source>
</evidence>
<dbReference type="Gene3D" id="3.40.50.720">
    <property type="entry name" value="NAD(P)-binding Rossmann-like Domain"/>
    <property type="match status" value="1"/>
</dbReference>
<keyword evidence="2" id="KW-0521">NADP</keyword>
<dbReference type="OrthoDB" id="6251714at2759"/>
<dbReference type="SUPFAM" id="SSF51735">
    <property type="entry name" value="NAD(P)-binding Rossmann-fold domains"/>
    <property type="match status" value="1"/>
</dbReference>
<dbReference type="GO" id="GO:0016616">
    <property type="term" value="F:oxidoreductase activity, acting on the CH-OH group of donors, NAD or NADP as acceptor"/>
    <property type="evidence" value="ECO:0007669"/>
    <property type="project" value="UniProtKB-ARBA"/>
</dbReference>
<evidence type="ECO:0000256" key="1">
    <source>
        <dbReference type="ARBA" id="ARBA00006484"/>
    </source>
</evidence>
<dbReference type="Proteomes" id="UP000001744">
    <property type="component" value="Unassembled WGS sequence"/>
</dbReference>
<reference evidence="5 6" key="1">
    <citation type="journal article" date="2011" name="Science">
        <title>Comparative functional genomics of the fission yeasts.</title>
        <authorList>
            <person name="Rhind N."/>
            <person name="Chen Z."/>
            <person name="Yassour M."/>
            <person name="Thompson D.A."/>
            <person name="Haas B.J."/>
            <person name="Habib N."/>
            <person name="Wapinski I."/>
            <person name="Roy S."/>
            <person name="Lin M.F."/>
            <person name="Heiman D.I."/>
            <person name="Young S.K."/>
            <person name="Furuya K."/>
            <person name="Guo Y."/>
            <person name="Pidoux A."/>
            <person name="Chen H.M."/>
            <person name="Robbertse B."/>
            <person name="Goldberg J.M."/>
            <person name="Aoki K."/>
            <person name="Bayne E.H."/>
            <person name="Berlin A.M."/>
            <person name="Desjardins C.A."/>
            <person name="Dobbs E."/>
            <person name="Dukaj L."/>
            <person name="Fan L."/>
            <person name="FitzGerald M.G."/>
            <person name="French C."/>
            <person name="Gujja S."/>
            <person name="Hansen K."/>
            <person name="Keifenheim D."/>
            <person name="Levin J.Z."/>
            <person name="Mosher R.A."/>
            <person name="Mueller C.A."/>
            <person name="Pfiffner J."/>
            <person name="Priest M."/>
            <person name="Russ C."/>
            <person name="Smialowska A."/>
            <person name="Swoboda P."/>
            <person name="Sykes S.M."/>
            <person name="Vaughn M."/>
            <person name="Vengrova S."/>
            <person name="Yoder R."/>
            <person name="Zeng Q."/>
            <person name="Allshire R."/>
            <person name="Baulcombe D."/>
            <person name="Birren B.W."/>
            <person name="Brown W."/>
            <person name="Ekwall K."/>
            <person name="Kellis M."/>
            <person name="Leatherwood J."/>
            <person name="Levin H."/>
            <person name="Margalit H."/>
            <person name="Martienssen R."/>
            <person name="Nieduszynski C.A."/>
            <person name="Spatafora J.W."/>
            <person name="Friedman N."/>
            <person name="Dalgaard J.Z."/>
            <person name="Baumann P."/>
            <person name="Niki H."/>
            <person name="Regev A."/>
            <person name="Nusbaum C."/>
        </authorList>
    </citation>
    <scope>NUCLEOTIDE SEQUENCE [LARGE SCALE GENOMIC DNA]</scope>
    <source>
        <strain evidence="6">yFS275 / FY16936</strain>
    </source>
</reference>
<dbReference type="PROSITE" id="PS00061">
    <property type="entry name" value="ADH_SHORT"/>
    <property type="match status" value="1"/>
</dbReference>
<dbReference type="GeneID" id="7047551"/>
<dbReference type="PRINTS" id="PR00081">
    <property type="entry name" value="GDHRDH"/>
</dbReference>
<dbReference type="InterPro" id="IPR002347">
    <property type="entry name" value="SDR_fam"/>
</dbReference>
<sequence>MSRLEGKTIFITGASAGIGKSTAIELAKTAKVKLILAARRLPLVEELKKEIESKYEGVKVLPLKLDVSKIETIEPTIASLPEEFANVDILINNAGLALGISTVQTLDMQEALTMINTNVVGLIAMSKAVLQIFYKNGGKGDIVNIGSTAGQESYKGGSVYCCTKSAVTQFTSALRKETLDTRIRIIEVDPGMVETDFSLTRFHGDKSKADSVYQGTEPLVAQDIAEVIVFCVSRRENTVIAHTTVLPSHQATSNSVYRKSA</sequence>